<dbReference type="AlphaFoldDB" id="A0A059EZJ4"/>
<feature type="transmembrane region" description="Helical" evidence="1">
    <location>
        <begin position="74"/>
        <end position="92"/>
    </location>
</feature>
<keyword evidence="1" id="KW-0472">Membrane</keyword>
<feature type="transmembrane region" description="Helical" evidence="1">
    <location>
        <begin position="9"/>
        <end position="26"/>
    </location>
</feature>
<keyword evidence="1" id="KW-0812">Transmembrane</keyword>
<feature type="transmembrane region" description="Helical" evidence="1">
    <location>
        <begin position="181"/>
        <end position="204"/>
    </location>
</feature>
<dbReference type="HOGENOM" id="CLU_056387_0_0_1"/>
<dbReference type="EMBL" id="KK365202">
    <property type="protein sequence ID" value="KCZ80126.1"/>
    <property type="molecule type" value="Genomic_DNA"/>
</dbReference>
<feature type="transmembrane region" description="Helical" evidence="1">
    <location>
        <begin position="151"/>
        <end position="169"/>
    </location>
</feature>
<gene>
    <name evidence="2" type="ORF">H312_02488</name>
</gene>
<keyword evidence="3" id="KW-1185">Reference proteome</keyword>
<dbReference type="Proteomes" id="UP000030655">
    <property type="component" value="Unassembled WGS sequence"/>
</dbReference>
<feature type="transmembrane region" description="Helical" evidence="1">
    <location>
        <begin position="126"/>
        <end position="145"/>
    </location>
</feature>
<evidence type="ECO:0000313" key="2">
    <source>
        <dbReference type="EMBL" id="KCZ80126.1"/>
    </source>
</evidence>
<reference evidence="3" key="1">
    <citation type="submission" date="2013-02" db="EMBL/GenBank/DDBJ databases">
        <authorList>
            <consortium name="The Broad Institute Genome Sequencing Platform"/>
            <person name="Cuomo C."/>
            <person name="Becnel J."/>
            <person name="Sanscrainte N."/>
            <person name="Walker B."/>
            <person name="Young S.K."/>
            <person name="Zeng Q."/>
            <person name="Gargeya S."/>
            <person name="Fitzgerald M."/>
            <person name="Haas B."/>
            <person name="Abouelleil A."/>
            <person name="Alvarado L."/>
            <person name="Arachchi H.M."/>
            <person name="Berlin A.M."/>
            <person name="Chapman S.B."/>
            <person name="Dewar J."/>
            <person name="Goldberg J."/>
            <person name="Griggs A."/>
            <person name="Gujja S."/>
            <person name="Hansen M."/>
            <person name="Howarth C."/>
            <person name="Imamovic A."/>
            <person name="Larimer J."/>
            <person name="McCowan C."/>
            <person name="Murphy C."/>
            <person name="Neiman D."/>
            <person name="Pearson M."/>
            <person name="Priest M."/>
            <person name="Roberts A."/>
            <person name="Saif S."/>
            <person name="Shea T."/>
            <person name="Sisk P."/>
            <person name="Sykes S."/>
            <person name="Wortman J."/>
            <person name="Nusbaum C."/>
            <person name="Birren B."/>
        </authorList>
    </citation>
    <scope>NUCLEOTIDE SEQUENCE [LARGE SCALE GENOMIC DNA]</scope>
    <source>
        <strain evidence="3">PRA339</strain>
    </source>
</reference>
<feature type="transmembrane region" description="Helical" evidence="1">
    <location>
        <begin position="322"/>
        <end position="342"/>
    </location>
</feature>
<evidence type="ECO:0000256" key="1">
    <source>
        <dbReference type="SAM" id="Phobius"/>
    </source>
</evidence>
<proteinExistence type="predicted"/>
<evidence type="ECO:0000313" key="3">
    <source>
        <dbReference type="Proteomes" id="UP000030655"/>
    </source>
</evidence>
<organism evidence="2 3">
    <name type="scientific">Anncaliia algerae PRA339</name>
    <dbReference type="NCBI Taxonomy" id="1288291"/>
    <lineage>
        <taxon>Eukaryota</taxon>
        <taxon>Fungi</taxon>
        <taxon>Fungi incertae sedis</taxon>
        <taxon>Microsporidia</taxon>
        <taxon>Tubulinosematoidea</taxon>
        <taxon>Tubulinosematidae</taxon>
        <taxon>Anncaliia</taxon>
    </lineage>
</organism>
<reference evidence="2 3" key="2">
    <citation type="submission" date="2014-03" db="EMBL/GenBank/DDBJ databases">
        <title>The Genome Sequence of Anncaliia algerae insect isolate PRA339.</title>
        <authorList>
            <consortium name="The Broad Institute Genome Sequencing Platform"/>
            <consortium name="The Broad Institute Genome Sequencing Center for Infectious Disease"/>
            <person name="Cuomo C."/>
            <person name="Becnel J."/>
            <person name="Sanscrainte N."/>
            <person name="Walker B."/>
            <person name="Young S.K."/>
            <person name="Zeng Q."/>
            <person name="Gargeya S."/>
            <person name="Fitzgerald M."/>
            <person name="Haas B."/>
            <person name="Abouelleil A."/>
            <person name="Alvarado L."/>
            <person name="Arachchi H.M."/>
            <person name="Berlin A.M."/>
            <person name="Chapman S.B."/>
            <person name="Dewar J."/>
            <person name="Goldberg J."/>
            <person name="Griggs A."/>
            <person name="Gujja S."/>
            <person name="Hansen M."/>
            <person name="Howarth C."/>
            <person name="Imamovic A."/>
            <person name="Larimer J."/>
            <person name="McCowan C."/>
            <person name="Murphy C."/>
            <person name="Neiman D."/>
            <person name="Pearson M."/>
            <person name="Priest M."/>
            <person name="Roberts A."/>
            <person name="Saif S."/>
            <person name="Shea T."/>
            <person name="Sisk P."/>
            <person name="Sykes S."/>
            <person name="Wortman J."/>
            <person name="Nusbaum C."/>
            <person name="Birren B."/>
        </authorList>
    </citation>
    <scope>NUCLEOTIDE SEQUENCE [LARGE SCALE GENOMIC DNA]</scope>
    <source>
        <strain evidence="2 3">PRA339</strain>
    </source>
</reference>
<dbReference type="VEuPathDB" id="MicrosporidiaDB:H312_02488"/>
<keyword evidence="1" id="KW-1133">Transmembrane helix</keyword>
<name>A0A059EZJ4_9MICR</name>
<accession>A0A059EZJ4</accession>
<feature type="transmembrane region" description="Helical" evidence="1">
    <location>
        <begin position="284"/>
        <end position="301"/>
    </location>
</feature>
<dbReference type="OrthoDB" id="2200558at2759"/>
<sequence length="407" mass="48741">MSKSFTTKILLFLALLYNSFLFYVFLDLKRYKTLLYKNRNIFGNKTVDELINSSHIETFRKKELQNILNQNKTLLVDLILFWTLMLINLLFYNDHTRNIIVKQSKKYLKRIIDLCCVENDEKSAVLIFYTNLMILANLLYFTPFLSFWKNVLLYFCYVNLLILNQKYIYSFDITKIRKRMYFLFTLTIFLVSEVFHTVTIHYVYKDKKGKIPAFLHGEPLELATKHFDIENIYFNNQNGINMCSSYKLFTNILIVLGNWASFTKKEITSVVAHEIGHGGIVLKYFSSFVYCVIKVFSLYIYSLGIKLCSKRFGSKSKKIRFFFFYSNIYFLYLFCNLFTNIVKQSMEYFADNQVSTIFPQNELSKALFKMYILDDPIFYMQRFYSCFKKNHPSFYHRILEHEKNRIL</sequence>
<protein>
    <submittedName>
        <fullName evidence="2">Uncharacterized protein</fullName>
    </submittedName>
</protein>